<dbReference type="GO" id="GO:0005737">
    <property type="term" value="C:cytoplasm"/>
    <property type="evidence" value="ECO:0007669"/>
    <property type="project" value="UniProtKB-SubCell"/>
</dbReference>
<evidence type="ECO:0000256" key="10">
    <source>
        <dbReference type="HAMAP-Rule" id="MF_00278"/>
    </source>
</evidence>
<reference evidence="13 14" key="1">
    <citation type="journal article" date="2010" name="BMC Genomics">
        <title>Comparative genomics and proteomics of Helicobacter mustelae, an ulcerogenic and carcinogenic gastric pathogen.</title>
        <authorList>
            <person name="O'Toole P.W."/>
            <person name="Snelling W.J."/>
            <person name="Canchaya C."/>
            <person name="Forde B.M."/>
            <person name="Hardie K.R."/>
            <person name="Josenhans C."/>
            <person name="Graham R.L.J."/>
            <person name="McMullan G."/>
            <person name="Parkhill J."/>
            <person name="Belda E."/>
            <person name="Bentley S.D."/>
        </authorList>
    </citation>
    <scope>NUCLEOTIDE SEQUENCE [LARGE SCALE GENOMIC DNA]</scope>
    <source>
        <strain evidence="14">ATCC 43772 / LMG 18044 / NCTC 12198 / 12198</strain>
    </source>
</reference>
<evidence type="ECO:0000256" key="9">
    <source>
        <dbReference type="ARBA" id="ARBA00049534"/>
    </source>
</evidence>
<evidence type="ECO:0000256" key="8">
    <source>
        <dbReference type="ARBA" id="ARBA00047838"/>
    </source>
</evidence>
<dbReference type="HOGENOM" id="CLU_071837_2_2_7"/>
<evidence type="ECO:0000313" key="14">
    <source>
        <dbReference type="Proteomes" id="UP000001522"/>
    </source>
</evidence>
<dbReference type="EC" id="3.5.1.2" evidence="10"/>
<dbReference type="EC" id="4.3.2.10" evidence="10"/>
<keyword evidence="5 10" id="KW-0315">Glutamine amidotransferase</keyword>
<dbReference type="NCBIfam" id="TIGR01855">
    <property type="entry name" value="IMP_synth_hisH"/>
    <property type="match status" value="1"/>
</dbReference>
<feature type="active site" evidence="10 11">
    <location>
        <position position="188"/>
    </location>
</feature>
<dbReference type="HAMAP" id="MF_00278">
    <property type="entry name" value="HisH"/>
    <property type="match status" value="1"/>
</dbReference>
<comment type="catalytic activity">
    <reaction evidence="8 10">
        <text>5-[(5-phospho-1-deoxy-D-ribulos-1-ylimino)methylamino]-1-(5-phospho-beta-D-ribosyl)imidazole-4-carboxamide + L-glutamine = D-erythro-1-(imidazol-4-yl)glycerol 3-phosphate + 5-amino-1-(5-phospho-beta-D-ribosyl)imidazole-4-carboxamide + L-glutamate + H(+)</text>
        <dbReference type="Rhea" id="RHEA:24793"/>
        <dbReference type="ChEBI" id="CHEBI:15378"/>
        <dbReference type="ChEBI" id="CHEBI:29985"/>
        <dbReference type="ChEBI" id="CHEBI:58278"/>
        <dbReference type="ChEBI" id="CHEBI:58359"/>
        <dbReference type="ChEBI" id="CHEBI:58475"/>
        <dbReference type="ChEBI" id="CHEBI:58525"/>
        <dbReference type="EC" id="4.3.2.10"/>
    </reaction>
</comment>
<evidence type="ECO:0000256" key="7">
    <source>
        <dbReference type="ARBA" id="ARBA00023239"/>
    </source>
</evidence>
<dbReference type="PANTHER" id="PTHR42701">
    <property type="entry name" value="IMIDAZOLE GLYCEROL PHOSPHATE SYNTHASE SUBUNIT HISH"/>
    <property type="match status" value="1"/>
</dbReference>
<feature type="domain" description="Glutamine amidotransferase" evidence="12">
    <location>
        <begin position="5"/>
        <end position="201"/>
    </location>
</feature>
<name>D3UI61_HELM1</name>
<evidence type="ECO:0000256" key="4">
    <source>
        <dbReference type="ARBA" id="ARBA00022801"/>
    </source>
</evidence>
<comment type="subcellular location">
    <subcellularLocation>
        <location evidence="10">Cytoplasm</location>
    </subcellularLocation>
</comment>
<dbReference type="PIRSF" id="PIRSF000495">
    <property type="entry name" value="Amidotransf_hisH"/>
    <property type="match status" value="1"/>
</dbReference>
<dbReference type="Gene3D" id="3.40.50.880">
    <property type="match status" value="1"/>
</dbReference>
<dbReference type="GO" id="GO:0016829">
    <property type="term" value="F:lyase activity"/>
    <property type="evidence" value="ECO:0007669"/>
    <property type="project" value="UniProtKB-KW"/>
</dbReference>
<dbReference type="PANTHER" id="PTHR42701:SF1">
    <property type="entry name" value="IMIDAZOLE GLYCEROL PHOSPHATE SYNTHASE SUBUNIT HISH"/>
    <property type="match status" value="1"/>
</dbReference>
<gene>
    <name evidence="10 13" type="primary">hisH</name>
    <name evidence="13" type="ordered locus">HMU09270</name>
</gene>
<dbReference type="AlphaFoldDB" id="D3UI61"/>
<keyword evidence="3 10" id="KW-0028">Amino-acid biosynthesis</keyword>
<protein>
    <recommendedName>
        <fullName evidence="10">Imidazole glycerol phosphate synthase subunit HisH</fullName>
        <ecNumber evidence="10">4.3.2.10</ecNumber>
    </recommendedName>
    <alternativeName>
        <fullName evidence="10">IGP synthase glutaminase subunit</fullName>
        <ecNumber evidence="10">3.5.1.2</ecNumber>
    </alternativeName>
    <alternativeName>
        <fullName evidence="10">IGP synthase subunit HisH</fullName>
    </alternativeName>
    <alternativeName>
        <fullName evidence="10">ImGP synthase subunit HisH</fullName>
        <shortName evidence="10">IGPS subunit HisH</shortName>
    </alternativeName>
</protein>
<dbReference type="InterPro" id="IPR017926">
    <property type="entry name" value="GATASE"/>
</dbReference>
<dbReference type="GO" id="GO:0004359">
    <property type="term" value="F:glutaminase activity"/>
    <property type="evidence" value="ECO:0007669"/>
    <property type="project" value="UniProtKB-EC"/>
</dbReference>
<keyword evidence="6 10" id="KW-0368">Histidine biosynthesis</keyword>
<dbReference type="GO" id="GO:0000105">
    <property type="term" value="P:L-histidine biosynthetic process"/>
    <property type="evidence" value="ECO:0007669"/>
    <property type="project" value="UniProtKB-UniRule"/>
</dbReference>
<dbReference type="eggNOG" id="COG0118">
    <property type="taxonomic scope" value="Bacteria"/>
</dbReference>
<dbReference type="PROSITE" id="PS51273">
    <property type="entry name" value="GATASE_TYPE_1"/>
    <property type="match status" value="1"/>
</dbReference>
<dbReference type="CDD" id="cd01748">
    <property type="entry name" value="GATase1_IGP_Synthase"/>
    <property type="match status" value="1"/>
</dbReference>
<dbReference type="Pfam" id="PF00117">
    <property type="entry name" value="GATase"/>
    <property type="match status" value="1"/>
</dbReference>
<evidence type="ECO:0000256" key="1">
    <source>
        <dbReference type="ARBA" id="ARBA00005091"/>
    </source>
</evidence>
<dbReference type="InterPro" id="IPR029062">
    <property type="entry name" value="Class_I_gatase-like"/>
</dbReference>
<sequence length="204" mass="22917">MKIGIIDYGAGNIGSVLQAFGAFGVKLERLRDPDALRHCDKLVLPGVGAFGDAIMQLRKSNMEQAILEFIKSGKYFLGICVGMQLLFERGFEFGEHRGLGIFEGDVRRFDAAMLSPLKIPHIGWNLCLKQREDERFFKGMEGGFYLYFVHSFHAIAHAKDILATCEYGVSFPAIVQKENVYAIQPHPEKSDKNGLKLLQNFTQL</sequence>
<dbReference type="MEROPS" id="C26.965"/>
<dbReference type="InterPro" id="IPR010139">
    <property type="entry name" value="Imidazole-glycPsynth_HisH"/>
</dbReference>
<dbReference type="RefSeq" id="WP_013023257.1">
    <property type="nucleotide sequence ID" value="NC_013949.1"/>
</dbReference>
<comment type="function">
    <text evidence="10">IGPS catalyzes the conversion of PRFAR and glutamine to IGP, AICAR and glutamate. The HisH subunit catalyzes the hydrolysis of glutamine to glutamate and ammonia as part of the synthesis of IGP and AICAR. The resulting ammonia molecule is channeled to the active site of HisF.</text>
</comment>
<organism evidence="13 14">
    <name type="scientific">Helicobacter mustelae (strain ATCC 43772 / CCUG 25715 / CIP 103759 / LMG 18044 / NCTC 12198 / R85-136P)</name>
    <name type="common">Campylobacter mustelae</name>
    <dbReference type="NCBI Taxonomy" id="679897"/>
    <lineage>
        <taxon>Bacteria</taxon>
        <taxon>Pseudomonadati</taxon>
        <taxon>Campylobacterota</taxon>
        <taxon>Epsilonproteobacteria</taxon>
        <taxon>Campylobacterales</taxon>
        <taxon>Helicobacteraceae</taxon>
        <taxon>Helicobacter</taxon>
    </lineage>
</organism>
<dbReference type="GO" id="GO:0000107">
    <property type="term" value="F:imidazoleglycerol-phosphate synthase activity"/>
    <property type="evidence" value="ECO:0007669"/>
    <property type="project" value="UniProtKB-UniRule"/>
</dbReference>
<evidence type="ECO:0000259" key="12">
    <source>
        <dbReference type="Pfam" id="PF00117"/>
    </source>
</evidence>
<keyword evidence="4 10" id="KW-0378">Hydrolase</keyword>
<evidence type="ECO:0000256" key="11">
    <source>
        <dbReference type="PIRSR" id="PIRSR000495-1"/>
    </source>
</evidence>
<evidence type="ECO:0000256" key="3">
    <source>
        <dbReference type="ARBA" id="ARBA00022605"/>
    </source>
</evidence>
<comment type="catalytic activity">
    <reaction evidence="9 10">
        <text>L-glutamine + H2O = L-glutamate + NH4(+)</text>
        <dbReference type="Rhea" id="RHEA:15889"/>
        <dbReference type="ChEBI" id="CHEBI:15377"/>
        <dbReference type="ChEBI" id="CHEBI:28938"/>
        <dbReference type="ChEBI" id="CHEBI:29985"/>
        <dbReference type="ChEBI" id="CHEBI:58359"/>
        <dbReference type="EC" id="3.5.1.2"/>
    </reaction>
</comment>
<feature type="active site" evidence="10 11">
    <location>
        <position position="186"/>
    </location>
</feature>
<accession>D3UI61</accession>
<evidence type="ECO:0000256" key="2">
    <source>
        <dbReference type="ARBA" id="ARBA00011152"/>
    </source>
</evidence>
<dbReference type="STRING" id="679897.HMU09270"/>
<dbReference type="KEGG" id="hms:HMU09270"/>
<keyword evidence="13" id="KW-0328">Glycosyltransferase</keyword>
<evidence type="ECO:0000256" key="5">
    <source>
        <dbReference type="ARBA" id="ARBA00022962"/>
    </source>
</evidence>
<keyword evidence="13" id="KW-0808">Transferase</keyword>
<keyword evidence="7 10" id="KW-0456">Lyase</keyword>
<comment type="pathway">
    <text evidence="1 10">Amino-acid biosynthesis; L-histidine biosynthesis; L-histidine from 5-phospho-alpha-D-ribose 1-diphosphate: step 5/9.</text>
</comment>
<dbReference type="Proteomes" id="UP000001522">
    <property type="component" value="Chromosome"/>
</dbReference>
<comment type="subunit">
    <text evidence="2 10">Heterodimer of HisH and HisF.</text>
</comment>
<dbReference type="SUPFAM" id="SSF52317">
    <property type="entry name" value="Class I glutamine amidotransferase-like"/>
    <property type="match status" value="1"/>
</dbReference>
<proteinExistence type="inferred from homology"/>
<dbReference type="EMBL" id="FN555004">
    <property type="protein sequence ID" value="CBG40184.1"/>
    <property type="molecule type" value="Genomic_DNA"/>
</dbReference>
<evidence type="ECO:0000313" key="13">
    <source>
        <dbReference type="EMBL" id="CBG40184.1"/>
    </source>
</evidence>
<keyword evidence="10" id="KW-0963">Cytoplasm</keyword>
<dbReference type="UniPathway" id="UPA00031">
    <property type="reaction ID" value="UER00010"/>
</dbReference>
<feature type="active site" description="Nucleophile" evidence="10 11">
    <location>
        <position position="80"/>
    </location>
</feature>
<keyword evidence="14" id="KW-1185">Reference proteome</keyword>
<evidence type="ECO:0000256" key="6">
    <source>
        <dbReference type="ARBA" id="ARBA00023102"/>
    </source>
</evidence>